<evidence type="ECO:0000313" key="2">
    <source>
        <dbReference type="EMBL" id="SCL26717.1"/>
    </source>
</evidence>
<dbReference type="AlphaFoldDB" id="A0A1C6SB40"/>
<evidence type="ECO:0000256" key="1">
    <source>
        <dbReference type="SAM" id="MobiDB-lite"/>
    </source>
</evidence>
<sequence length="68" mass="7682">MATTRRHDGYVDIEPIAAAPGQAFRRAALRQRWQDATFLHWAVPPEVVAPSTTSWSPPPGSRHRPDHR</sequence>
<proteinExistence type="predicted"/>
<dbReference type="STRING" id="145854.GA0074692_2220"/>
<accession>A0A1C6SB40</accession>
<dbReference type="Proteomes" id="UP000198959">
    <property type="component" value="Unassembled WGS sequence"/>
</dbReference>
<organism evidence="2 3">
    <name type="scientific">Micromonospora pallida</name>
    <dbReference type="NCBI Taxonomy" id="145854"/>
    <lineage>
        <taxon>Bacteria</taxon>
        <taxon>Bacillati</taxon>
        <taxon>Actinomycetota</taxon>
        <taxon>Actinomycetes</taxon>
        <taxon>Micromonosporales</taxon>
        <taxon>Micromonosporaceae</taxon>
        <taxon>Micromonospora</taxon>
    </lineage>
</organism>
<feature type="region of interest" description="Disordered" evidence="1">
    <location>
        <begin position="48"/>
        <end position="68"/>
    </location>
</feature>
<protein>
    <submittedName>
        <fullName evidence="2">Uncharacterized conserved protein (COG2071)</fullName>
    </submittedName>
</protein>
<dbReference type="EMBL" id="FMHW01000002">
    <property type="protein sequence ID" value="SCL26717.1"/>
    <property type="molecule type" value="Genomic_DNA"/>
</dbReference>
<name>A0A1C6SB40_9ACTN</name>
<keyword evidence="3" id="KW-1185">Reference proteome</keyword>
<reference evidence="3" key="1">
    <citation type="submission" date="2016-06" db="EMBL/GenBank/DDBJ databases">
        <authorList>
            <person name="Varghese N."/>
            <person name="Submissions Spin"/>
        </authorList>
    </citation>
    <scope>NUCLEOTIDE SEQUENCE [LARGE SCALE GENOMIC DNA]</scope>
    <source>
        <strain evidence="3">DSM 43817</strain>
    </source>
</reference>
<evidence type="ECO:0000313" key="3">
    <source>
        <dbReference type="Proteomes" id="UP000198959"/>
    </source>
</evidence>
<gene>
    <name evidence="2" type="ORF">GA0074692_2220</name>
</gene>